<sequence>MSDHFALVKWTRRKSEVFTNNKYSRRHIWQFDEGIQVPASVAPSLVVPPYSSADAVDPEEAFVASLSSCHMLFFLSIAARQHLVVDSYTDHAVGTMEINNVGRISITKVILRPKVVFQGENVPSYDQVKAIHDNSHQQCFIANSVNTEVIIDIEM</sequence>
<dbReference type="Pfam" id="PF02566">
    <property type="entry name" value="OsmC"/>
    <property type="match status" value="1"/>
</dbReference>
<dbReference type="InterPro" id="IPR003718">
    <property type="entry name" value="OsmC/Ohr_fam"/>
</dbReference>
<dbReference type="SUPFAM" id="SSF82784">
    <property type="entry name" value="OsmC-like"/>
    <property type="match status" value="1"/>
</dbReference>
<dbReference type="EMBL" id="BAABWN010000002">
    <property type="protein sequence ID" value="GAA6167032.1"/>
    <property type="molecule type" value="Genomic_DNA"/>
</dbReference>
<dbReference type="PANTHER" id="PTHR42830">
    <property type="entry name" value="OSMOTICALLY INDUCIBLE FAMILY PROTEIN"/>
    <property type="match status" value="1"/>
</dbReference>
<dbReference type="RefSeq" id="WP_353301782.1">
    <property type="nucleotide sequence ID" value="NZ_BAABWN010000002.1"/>
</dbReference>
<evidence type="ECO:0000313" key="1">
    <source>
        <dbReference type="EMBL" id="GAA6167032.1"/>
    </source>
</evidence>
<accession>A0ABQ0A5V8</accession>
<keyword evidence="2" id="KW-1185">Reference proteome</keyword>
<evidence type="ECO:0000313" key="2">
    <source>
        <dbReference type="Proteomes" id="UP001465153"/>
    </source>
</evidence>
<reference evidence="1 2" key="1">
    <citation type="submission" date="2024-04" db="EMBL/GenBank/DDBJ databases">
        <title>Draft genome sequence of Sessilibacter corallicola NBRC 116591.</title>
        <authorList>
            <person name="Miyakawa T."/>
            <person name="Kusuya Y."/>
            <person name="Miura T."/>
        </authorList>
    </citation>
    <scope>NUCLEOTIDE SEQUENCE [LARGE SCALE GENOMIC DNA]</scope>
    <source>
        <strain evidence="1 2">KU-00831-HH</strain>
    </source>
</reference>
<dbReference type="Proteomes" id="UP001465153">
    <property type="component" value="Unassembled WGS sequence"/>
</dbReference>
<organism evidence="1 2">
    <name type="scientific">Sessilibacter corallicola</name>
    <dbReference type="NCBI Taxonomy" id="2904075"/>
    <lineage>
        <taxon>Bacteria</taxon>
        <taxon>Pseudomonadati</taxon>
        <taxon>Pseudomonadota</taxon>
        <taxon>Gammaproteobacteria</taxon>
        <taxon>Cellvibrionales</taxon>
        <taxon>Cellvibrionaceae</taxon>
        <taxon>Sessilibacter</taxon>
    </lineage>
</organism>
<comment type="caution">
    <text evidence="1">The sequence shown here is derived from an EMBL/GenBank/DDBJ whole genome shotgun (WGS) entry which is preliminary data.</text>
</comment>
<dbReference type="InterPro" id="IPR015946">
    <property type="entry name" value="KH_dom-like_a/b"/>
</dbReference>
<dbReference type="InterPro" id="IPR036102">
    <property type="entry name" value="OsmC/Ohrsf"/>
</dbReference>
<dbReference type="PANTHER" id="PTHR42830:SF2">
    <property type="entry name" value="OSMC_OHR FAMILY PROTEIN"/>
    <property type="match status" value="1"/>
</dbReference>
<name>A0ABQ0A5V8_9GAMM</name>
<dbReference type="Gene3D" id="3.30.300.20">
    <property type="match status" value="1"/>
</dbReference>
<protein>
    <submittedName>
        <fullName evidence="1">OsmC family protein</fullName>
    </submittedName>
</protein>
<proteinExistence type="predicted"/>
<dbReference type="InterPro" id="IPR052707">
    <property type="entry name" value="OsmC_Ohr_Peroxiredoxin"/>
</dbReference>
<gene>
    <name evidence="1" type="ORF">NBRC116591_08420</name>
</gene>